<keyword evidence="3" id="KW-1185">Reference proteome</keyword>
<dbReference type="SUPFAM" id="SSF54593">
    <property type="entry name" value="Glyoxalase/Bleomycin resistance protein/Dihydroxybiphenyl dioxygenase"/>
    <property type="match status" value="1"/>
</dbReference>
<evidence type="ECO:0000313" key="2">
    <source>
        <dbReference type="EMBL" id="GGW42894.1"/>
    </source>
</evidence>
<dbReference type="PROSITE" id="PS51819">
    <property type="entry name" value="VOC"/>
    <property type="match status" value="1"/>
</dbReference>
<sequence length="105" mass="11348">MTNSCETTSKLMLKHKAQKIDHVAIAVLDLEQAIGYYSMIGFSLIDRMTTTGARSAMNSAVMEAGPIKFVLLEGADENSQITRFINPESVKPAPTLSLSPPASTF</sequence>
<dbReference type="InterPro" id="IPR029068">
    <property type="entry name" value="Glyas_Bleomycin-R_OHBP_Dase"/>
</dbReference>
<feature type="domain" description="VOC" evidence="1">
    <location>
        <begin position="19"/>
        <end position="105"/>
    </location>
</feature>
<dbReference type="AlphaFoldDB" id="A0A8H9I6D2"/>
<dbReference type="Gene3D" id="3.10.180.10">
    <property type="entry name" value="2,3-Dihydroxybiphenyl 1,2-Dioxygenase, domain 1"/>
    <property type="match status" value="1"/>
</dbReference>
<dbReference type="RefSeq" id="WP_189464326.1">
    <property type="nucleotide sequence ID" value="NZ_BMXN01000055.1"/>
</dbReference>
<dbReference type="InterPro" id="IPR004360">
    <property type="entry name" value="Glyas_Fos-R_dOase_dom"/>
</dbReference>
<accession>A0A8H9I6D2</accession>
<gene>
    <name evidence="2" type="ORF">GCM10007157_36060</name>
</gene>
<dbReference type="Proteomes" id="UP000623776">
    <property type="component" value="Unassembled WGS sequence"/>
</dbReference>
<evidence type="ECO:0000313" key="3">
    <source>
        <dbReference type="Proteomes" id="UP000623776"/>
    </source>
</evidence>
<dbReference type="Pfam" id="PF00903">
    <property type="entry name" value="Glyoxalase"/>
    <property type="match status" value="1"/>
</dbReference>
<dbReference type="EMBL" id="BMXN01000055">
    <property type="protein sequence ID" value="GGW42894.1"/>
    <property type="molecule type" value="Genomic_DNA"/>
</dbReference>
<reference evidence="3" key="1">
    <citation type="journal article" date="2019" name="Int. J. Syst. Evol. Microbiol.">
        <title>The Global Catalogue of Microorganisms (GCM) 10K type strain sequencing project: providing services to taxonomists for standard genome sequencing and annotation.</title>
        <authorList>
            <consortium name="The Broad Institute Genomics Platform"/>
            <consortium name="The Broad Institute Genome Sequencing Center for Infectious Disease"/>
            <person name="Wu L."/>
            <person name="Ma J."/>
        </authorList>
    </citation>
    <scope>NUCLEOTIDE SEQUENCE [LARGE SCALE GENOMIC DNA]</scope>
    <source>
        <strain evidence="3">KCTC 22154</strain>
    </source>
</reference>
<evidence type="ECO:0000259" key="1">
    <source>
        <dbReference type="PROSITE" id="PS51819"/>
    </source>
</evidence>
<protein>
    <recommendedName>
        <fullName evidence="1">VOC domain-containing protein</fullName>
    </recommendedName>
</protein>
<proteinExistence type="predicted"/>
<name>A0A8H9I6D2_9GAMM</name>
<organism evidence="2 3">
    <name type="scientific">Vreelandella hamiltonii</name>
    <dbReference type="NCBI Taxonomy" id="502829"/>
    <lineage>
        <taxon>Bacteria</taxon>
        <taxon>Pseudomonadati</taxon>
        <taxon>Pseudomonadota</taxon>
        <taxon>Gammaproteobacteria</taxon>
        <taxon>Oceanospirillales</taxon>
        <taxon>Halomonadaceae</taxon>
        <taxon>Vreelandella</taxon>
    </lineage>
</organism>
<dbReference type="InterPro" id="IPR037523">
    <property type="entry name" value="VOC_core"/>
</dbReference>
<comment type="caution">
    <text evidence="2">The sequence shown here is derived from an EMBL/GenBank/DDBJ whole genome shotgun (WGS) entry which is preliminary data.</text>
</comment>